<feature type="domain" description="Carrier" evidence="1">
    <location>
        <begin position="4"/>
        <end position="42"/>
    </location>
</feature>
<sequence>MLTQQELRDIVLRKISNLITVDVDDINLTVALDQIGLDSLSLAVLFIELEQISGFDPFGEGRTLLSDIKNVNDIIKIYAKSQTTVSR</sequence>
<evidence type="ECO:0000313" key="2">
    <source>
        <dbReference type="EMBL" id="MDN8600272.1"/>
    </source>
</evidence>
<dbReference type="SUPFAM" id="SSF47336">
    <property type="entry name" value="ACP-like"/>
    <property type="match status" value="1"/>
</dbReference>
<comment type="caution">
    <text evidence="2">The sequence shown here is derived from an EMBL/GenBank/DDBJ whole genome shotgun (WGS) entry which is preliminary data.</text>
</comment>
<accession>A0ABT8PW07</accession>
<keyword evidence="3" id="KW-1185">Reference proteome</keyword>
<dbReference type="Proteomes" id="UP001174867">
    <property type="component" value="Unassembled WGS sequence"/>
</dbReference>
<name>A0ABT8PW07_9ENTR</name>
<organism evidence="2 3">
    <name type="scientific">Citrobacter enshiensis</name>
    <dbReference type="NCBI Taxonomy" id="2971264"/>
    <lineage>
        <taxon>Bacteria</taxon>
        <taxon>Pseudomonadati</taxon>
        <taxon>Pseudomonadota</taxon>
        <taxon>Gammaproteobacteria</taxon>
        <taxon>Enterobacterales</taxon>
        <taxon>Enterobacteriaceae</taxon>
        <taxon>Citrobacter</taxon>
    </lineage>
</organism>
<dbReference type="InterPro" id="IPR036736">
    <property type="entry name" value="ACP-like_sf"/>
</dbReference>
<reference evidence="2 3" key="1">
    <citation type="submission" date="2023-07" db="EMBL/GenBank/DDBJ databases">
        <title>Citrobacter selenititolerans sp. nov., isolated from seleniferous soil.</title>
        <authorList>
            <person name="Zhang S."/>
            <person name="Li K."/>
            <person name="Peng J."/>
            <person name="Wang H."/>
            <person name="Sun J."/>
            <person name="Guo Y."/>
        </authorList>
    </citation>
    <scope>NUCLEOTIDE SEQUENCE [LARGE SCALE GENOMIC DNA]</scope>
    <source>
        <strain evidence="2 3">S2-9</strain>
    </source>
</reference>
<proteinExistence type="predicted"/>
<dbReference type="Gene3D" id="1.10.1200.10">
    <property type="entry name" value="ACP-like"/>
    <property type="match status" value="1"/>
</dbReference>
<evidence type="ECO:0000313" key="3">
    <source>
        <dbReference type="Proteomes" id="UP001174867"/>
    </source>
</evidence>
<dbReference type="Pfam" id="PF23297">
    <property type="entry name" value="ACP_SdgA_C"/>
    <property type="match status" value="1"/>
</dbReference>
<dbReference type="EMBL" id="JAUJYW010000005">
    <property type="protein sequence ID" value="MDN8600272.1"/>
    <property type="molecule type" value="Genomic_DNA"/>
</dbReference>
<protein>
    <recommendedName>
        <fullName evidence="1">Carrier domain-containing protein</fullName>
    </recommendedName>
</protein>
<dbReference type="RefSeq" id="WP_301699275.1">
    <property type="nucleotide sequence ID" value="NZ_JAUJYW010000005.1"/>
</dbReference>
<gene>
    <name evidence="2" type="ORF">Q0A17_12750</name>
</gene>
<dbReference type="InterPro" id="IPR009081">
    <property type="entry name" value="PP-bd_ACP"/>
</dbReference>
<evidence type="ECO:0000259" key="1">
    <source>
        <dbReference type="Pfam" id="PF23297"/>
    </source>
</evidence>